<dbReference type="RefSeq" id="WP_110373125.1">
    <property type="nucleotide sequence ID" value="NZ_CAKNFM010000006.1"/>
</dbReference>
<dbReference type="InterPro" id="IPR018376">
    <property type="entry name" value="Enoyl-CoA_hyd/isom_CS"/>
</dbReference>
<sequence>MTGNADIAVDDTPLAVHRDGPVALVTIARPLKLNTLTRRFYANITATLQSLEQNGGVRAVVITGAGERAFSAGGDIGSLHSLGDMVDRRAYQREAMAAFLAVERCPLPIIAAVNGLALGGGCELTLACDIVIAAEHAAFGMPEAGLGLVPGYGVIRAADKIGRAMTKQLIATRRRIDAATALRIGLVEEVVPSAALLSHALAMAKEIAESSPLALEVAKRIIDRNLTQADLDYSIEALAVLQASPDVREGTAAFLGKRKPVFADRRG</sequence>
<organism evidence="3 4">
    <name type="scientific">Chelatococcus asaccharovorans</name>
    <dbReference type="NCBI Taxonomy" id="28210"/>
    <lineage>
        <taxon>Bacteria</taxon>
        <taxon>Pseudomonadati</taxon>
        <taxon>Pseudomonadota</taxon>
        <taxon>Alphaproteobacteria</taxon>
        <taxon>Hyphomicrobiales</taxon>
        <taxon>Chelatococcaceae</taxon>
        <taxon>Chelatococcus</taxon>
    </lineage>
</organism>
<evidence type="ECO:0000256" key="1">
    <source>
        <dbReference type="ARBA" id="ARBA00005254"/>
    </source>
</evidence>
<dbReference type="CDD" id="cd06558">
    <property type="entry name" value="crotonase-like"/>
    <property type="match status" value="1"/>
</dbReference>
<dbReference type="OrthoDB" id="9807606at2"/>
<evidence type="ECO:0000256" key="2">
    <source>
        <dbReference type="RuleBase" id="RU003707"/>
    </source>
</evidence>
<dbReference type="PANTHER" id="PTHR11941">
    <property type="entry name" value="ENOYL-COA HYDRATASE-RELATED"/>
    <property type="match status" value="1"/>
</dbReference>
<dbReference type="Pfam" id="PF00378">
    <property type="entry name" value="ECH_1"/>
    <property type="match status" value="1"/>
</dbReference>
<dbReference type="GO" id="GO:0006635">
    <property type="term" value="P:fatty acid beta-oxidation"/>
    <property type="evidence" value="ECO:0007669"/>
    <property type="project" value="TreeGrafter"/>
</dbReference>
<dbReference type="GO" id="GO:0003824">
    <property type="term" value="F:catalytic activity"/>
    <property type="evidence" value="ECO:0007669"/>
    <property type="project" value="InterPro"/>
</dbReference>
<dbReference type="InterPro" id="IPR001753">
    <property type="entry name" value="Enoyl-CoA_hydra/iso"/>
</dbReference>
<dbReference type="EMBL" id="QJJK01000001">
    <property type="protein sequence ID" value="PXW65136.1"/>
    <property type="molecule type" value="Genomic_DNA"/>
</dbReference>
<comment type="similarity">
    <text evidence="1 2">Belongs to the enoyl-CoA hydratase/isomerase family.</text>
</comment>
<protein>
    <submittedName>
        <fullName evidence="3">Short chain enoyl-CoA hydratase</fullName>
    </submittedName>
</protein>
<dbReference type="AlphaFoldDB" id="A0A2V3UIZ1"/>
<dbReference type="SUPFAM" id="SSF52096">
    <property type="entry name" value="ClpP/crotonase"/>
    <property type="match status" value="1"/>
</dbReference>
<evidence type="ECO:0000313" key="4">
    <source>
        <dbReference type="Proteomes" id="UP000248021"/>
    </source>
</evidence>
<dbReference type="PANTHER" id="PTHR11941:SF54">
    <property type="entry name" value="ENOYL-COA HYDRATASE, MITOCHONDRIAL"/>
    <property type="match status" value="1"/>
</dbReference>
<dbReference type="Gene3D" id="3.90.226.10">
    <property type="entry name" value="2-enoyl-CoA Hydratase, Chain A, domain 1"/>
    <property type="match status" value="1"/>
</dbReference>
<keyword evidence="4" id="KW-1185">Reference proteome</keyword>
<proteinExistence type="inferred from homology"/>
<comment type="caution">
    <text evidence="3">The sequence shown here is derived from an EMBL/GenBank/DDBJ whole genome shotgun (WGS) entry which is preliminary data.</text>
</comment>
<accession>A0A2V3UIZ1</accession>
<dbReference type="Proteomes" id="UP000248021">
    <property type="component" value="Unassembled WGS sequence"/>
</dbReference>
<dbReference type="InterPro" id="IPR029045">
    <property type="entry name" value="ClpP/crotonase-like_dom_sf"/>
</dbReference>
<name>A0A2V3UIZ1_9HYPH</name>
<dbReference type="PROSITE" id="PS00166">
    <property type="entry name" value="ENOYL_COA_HYDRATASE"/>
    <property type="match status" value="1"/>
</dbReference>
<evidence type="ECO:0000313" key="3">
    <source>
        <dbReference type="EMBL" id="PXW65136.1"/>
    </source>
</evidence>
<reference evidence="3 4" key="1">
    <citation type="submission" date="2018-05" db="EMBL/GenBank/DDBJ databases">
        <title>Genomic Encyclopedia of Type Strains, Phase IV (KMG-IV): sequencing the most valuable type-strain genomes for metagenomic binning, comparative biology and taxonomic classification.</title>
        <authorList>
            <person name="Goeker M."/>
        </authorList>
    </citation>
    <scope>NUCLEOTIDE SEQUENCE [LARGE SCALE GENOMIC DNA]</scope>
    <source>
        <strain evidence="3 4">DSM 6462</strain>
    </source>
</reference>
<gene>
    <name evidence="3" type="ORF">C7450_101899</name>
</gene>